<name>A0A074KYE3_9BACT</name>
<accession>A0A074KYE3</accession>
<comment type="caution">
    <text evidence="5">The sequence shown here is derived from an EMBL/GenBank/DDBJ whole genome shotgun (WGS) entry which is preliminary data.</text>
</comment>
<dbReference type="EMBL" id="JMIH01000022">
    <property type="protein sequence ID" value="KEO73230.1"/>
    <property type="molecule type" value="Genomic_DNA"/>
</dbReference>
<dbReference type="SUPFAM" id="SSF53850">
    <property type="entry name" value="Periplasmic binding protein-like II"/>
    <property type="match status" value="1"/>
</dbReference>
<keyword evidence="3" id="KW-0472">Membrane</keyword>
<evidence type="ECO:0000256" key="1">
    <source>
        <dbReference type="ARBA" id="ARBA00004339"/>
    </source>
</evidence>
<dbReference type="CDD" id="cd01009">
    <property type="entry name" value="PBP2_YfhD_N"/>
    <property type="match status" value="1"/>
</dbReference>
<dbReference type="CDD" id="cd13403">
    <property type="entry name" value="MLTF-like"/>
    <property type="match status" value="1"/>
</dbReference>
<dbReference type="Pfam" id="PF01464">
    <property type="entry name" value="SLT"/>
    <property type="match status" value="1"/>
</dbReference>
<dbReference type="InterPro" id="IPR001638">
    <property type="entry name" value="Solute-binding_3/MltF_N"/>
</dbReference>
<keyword evidence="6" id="KW-1185">Reference proteome</keyword>
<evidence type="ECO:0000256" key="2">
    <source>
        <dbReference type="ARBA" id="ARBA00022729"/>
    </source>
</evidence>
<dbReference type="OrthoDB" id="9815002at2"/>
<evidence type="ECO:0000256" key="3">
    <source>
        <dbReference type="ARBA" id="ARBA00023237"/>
    </source>
</evidence>
<dbReference type="Gene3D" id="1.10.530.10">
    <property type="match status" value="1"/>
</dbReference>
<gene>
    <name evidence="5" type="ORF">EL17_12815</name>
</gene>
<dbReference type="PANTHER" id="PTHR35936">
    <property type="entry name" value="MEMBRANE-BOUND LYTIC MUREIN TRANSGLYCOSYLASE F"/>
    <property type="match status" value="1"/>
</dbReference>
<dbReference type="InterPro" id="IPR023346">
    <property type="entry name" value="Lysozyme-like_dom_sf"/>
</dbReference>
<dbReference type="eggNOG" id="COG4623">
    <property type="taxonomic scope" value="Bacteria"/>
</dbReference>
<dbReference type="Gene3D" id="3.40.190.10">
    <property type="entry name" value="Periplasmic binding protein-like II"/>
    <property type="match status" value="2"/>
</dbReference>
<dbReference type="RefSeq" id="WP_051720002.1">
    <property type="nucleotide sequence ID" value="NZ_JMIH01000022.1"/>
</dbReference>
<comment type="subcellular location">
    <subcellularLocation>
        <location evidence="1">Cell outer membrane</location>
        <topology evidence="1">Peripheral membrane protein</topology>
    </subcellularLocation>
</comment>
<feature type="domain" description="Solute-binding protein family 3/N-terminal" evidence="4">
    <location>
        <begin position="50"/>
        <end position="274"/>
    </location>
</feature>
<dbReference type="SMART" id="SM00062">
    <property type="entry name" value="PBPb"/>
    <property type="match status" value="1"/>
</dbReference>
<organism evidence="5 6">
    <name type="scientific">Anditalea andensis</name>
    <dbReference type="NCBI Taxonomy" id="1048983"/>
    <lineage>
        <taxon>Bacteria</taxon>
        <taxon>Pseudomonadati</taxon>
        <taxon>Bacteroidota</taxon>
        <taxon>Cytophagia</taxon>
        <taxon>Cytophagales</taxon>
        <taxon>Cytophagaceae</taxon>
        <taxon>Anditalea</taxon>
    </lineage>
</organism>
<dbReference type="Proteomes" id="UP000027821">
    <property type="component" value="Unassembled WGS sequence"/>
</dbReference>
<dbReference type="Pfam" id="PF00497">
    <property type="entry name" value="SBP_bac_3"/>
    <property type="match status" value="1"/>
</dbReference>
<dbReference type="SUPFAM" id="SSF53955">
    <property type="entry name" value="Lysozyme-like"/>
    <property type="match status" value="1"/>
</dbReference>
<keyword evidence="2" id="KW-0732">Signal</keyword>
<evidence type="ECO:0000313" key="6">
    <source>
        <dbReference type="Proteomes" id="UP000027821"/>
    </source>
</evidence>
<dbReference type="AlphaFoldDB" id="A0A074KYE3"/>
<dbReference type="PROSITE" id="PS51257">
    <property type="entry name" value="PROKAR_LIPOPROTEIN"/>
    <property type="match status" value="1"/>
</dbReference>
<evidence type="ECO:0000313" key="5">
    <source>
        <dbReference type="EMBL" id="KEO73230.1"/>
    </source>
</evidence>
<evidence type="ECO:0000259" key="4">
    <source>
        <dbReference type="SMART" id="SM00062"/>
    </source>
</evidence>
<dbReference type="InterPro" id="IPR008258">
    <property type="entry name" value="Transglycosylase_SLT_dom_1"/>
</dbReference>
<dbReference type="GO" id="GO:0009279">
    <property type="term" value="C:cell outer membrane"/>
    <property type="evidence" value="ECO:0007669"/>
    <property type="project" value="UniProtKB-SubCell"/>
</dbReference>
<keyword evidence="3" id="KW-0998">Cell outer membrane</keyword>
<reference evidence="5 6" key="1">
    <citation type="submission" date="2014-04" db="EMBL/GenBank/DDBJ databases">
        <title>Characterization and application of a salt tolerant electro-active bacterium.</title>
        <authorList>
            <person name="Yang L."/>
            <person name="Wei S."/>
            <person name="Tay Q.X.M."/>
        </authorList>
    </citation>
    <scope>NUCLEOTIDE SEQUENCE [LARGE SCALE GENOMIC DNA]</scope>
    <source>
        <strain evidence="5 6">LY1</strain>
    </source>
</reference>
<proteinExistence type="predicted"/>
<dbReference type="STRING" id="1048983.EL17_12815"/>
<protein>
    <submittedName>
        <fullName evidence="5">ABC transporter substrate-binding protein</fullName>
    </submittedName>
</protein>
<sequence>MRKVFWVKYLFLFIFLALAGCKEQPERERQEFFWENPVHFDLEDIKRRGYLRVAVDNSSTSYYIYRGRRMGYEFELLRLFSRELGVQLRVTVASDLDEVFRMLNEGAVDIIAINLEKTTERVRYAAFTQSTHTLKTVLVQRNDNGSTLKSIADLAGKTVHVREGAVYKQQLMQWNDNLELGMEIIEELADSEALVNAVVQREIDYTVVDDDVALVNATYYDNIDVSLEISEASKVGWAVRNNAPDLLNEINTWLSNHKKTELAAVLYEKYFLNKKNSYFRSNSPFSSISGNRISIFDEIIMKGAEQLGWDWRLLAALVFKESRFDTAATSYAGATGLLQLMPVTLERFGVEDPSDPHQSLMGGVNYLKYLDQYWIKRVPEVNERIRFILASYNVGHGHVEDSWRLALKAGNDTTLWENVAAYLEQKSDPDIYRDPLVKSGYAKGHVAVRYVDEVISLYESYKVLVSP</sequence>